<accession>A0AAD3P597</accession>
<feature type="transmembrane region" description="Helical" evidence="1">
    <location>
        <begin position="79"/>
        <end position="99"/>
    </location>
</feature>
<evidence type="ECO:0000313" key="3">
    <source>
        <dbReference type="Proteomes" id="UP001279734"/>
    </source>
</evidence>
<keyword evidence="1" id="KW-1133">Transmembrane helix</keyword>
<evidence type="ECO:0000313" key="2">
    <source>
        <dbReference type="EMBL" id="GMH00059.1"/>
    </source>
</evidence>
<keyword evidence="3" id="KW-1185">Reference proteome</keyword>
<protein>
    <submittedName>
        <fullName evidence="2">Uncharacterized protein</fullName>
    </submittedName>
</protein>
<name>A0AAD3P597_NEPGR</name>
<organism evidence="2 3">
    <name type="scientific">Nepenthes gracilis</name>
    <name type="common">Slender pitcher plant</name>
    <dbReference type="NCBI Taxonomy" id="150966"/>
    <lineage>
        <taxon>Eukaryota</taxon>
        <taxon>Viridiplantae</taxon>
        <taxon>Streptophyta</taxon>
        <taxon>Embryophyta</taxon>
        <taxon>Tracheophyta</taxon>
        <taxon>Spermatophyta</taxon>
        <taxon>Magnoliopsida</taxon>
        <taxon>eudicotyledons</taxon>
        <taxon>Gunneridae</taxon>
        <taxon>Pentapetalae</taxon>
        <taxon>Caryophyllales</taxon>
        <taxon>Nepenthaceae</taxon>
        <taxon>Nepenthes</taxon>
    </lineage>
</organism>
<sequence>MEQGLTVLSEWLCFDRVNSRASKGVELGLAHLLLRFVLVIVFFHILSDHWMGKWNGKRKGVRFVENCESWVYDIHILPMSSSFFTCLCIVNYAFCLGVMRWENFSLMRHLPYVEPIASEDMKKVLLVQAGPMRLAVENFLFRLRMFIFGAMQSSP</sequence>
<comment type="caution">
    <text evidence="2">The sequence shown here is derived from an EMBL/GenBank/DDBJ whole genome shotgun (WGS) entry which is preliminary data.</text>
</comment>
<dbReference type="AlphaFoldDB" id="A0AAD3P597"/>
<dbReference type="EMBL" id="BSYO01000001">
    <property type="protein sequence ID" value="GMH00059.1"/>
    <property type="molecule type" value="Genomic_DNA"/>
</dbReference>
<dbReference type="Proteomes" id="UP001279734">
    <property type="component" value="Unassembled WGS sequence"/>
</dbReference>
<reference evidence="2" key="1">
    <citation type="submission" date="2023-05" db="EMBL/GenBank/DDBJ databases">
        <title>Nepenthes gracilis genome sequencing.</title>
        <authorList>
            <person name="Fukushima K."/>
        </authorList>
    </citation>
    <scope>NUCLEOTIDE SEQUENCE</scope>
    <source>
        <strain evidence="2">SING2019-196</strain>
    </source>
</reference>
<keyword evidence="1" id="KW-0812">Transmembrane</keyword>
<gene>
    <name evidence="2" type="ORF">Nepgr_001898</name>
</gene>
<evidence type="ECO:0000256" key="1">
    <source>
        <dbReference type="SAM" id="Phobius"/>
    </source>
</evidence>
<proteinExistence type="predicted"/>
<feature type="transmembrane region" description="Helical" evidence="1">
    <location>
        <begin position="27"/>
        <end position="46"/>
    </location>
</feature>
<keyword evidence="1" id="KW-0472">Membrane</keyword>